<evidence type="ECO:0000256" key="1">
    <source>
        <dbReference type="PROSITE-ProRule" id="PRU00047"/>
    </source>
</evidence>
<feature type="coiled-coil region" evidence="2">
    <location>
        <begin position="703"/>
        <end position="730"/>
    </location>
</feature>
<organism evidence="5 6">
    <name type="scientific">Perkinsus olseni</name>
    <name type="common">Perkinsus atlanticus</name>
    <dbReference type="NCBI Taxonomy" id="32597"/>
    <lineage>
        <taxon>Eukaryota</taxon>
        <taxon>Sar</taxon>
        <taxon>Alveolata</taxon>
        <taxon>Perkinsozoa</taxon>
        <taxon>Perkinsea</taxon>
        <taxon>Perkinsida</taxon>
        <taxon>Perkinsidae</taxon>
        <taxon>Perkinsus</taxon>
    </lineage>
</organism>
<keyword evidence="2" id="KW-0175">Coiled coil</keyword>
<evidence type="ECO:0000256" key="2">
    <source>
        <dbReference type="SAM" id="Coils"/>
    </source>
</evidence>
<accession>A0A7J6L9I5</accession>
<dbReference type="EMBL" id="JABAHT010000442">
    <property type="protein sequence ID" value="KAF4655854.1"/>
    <property type="molecule type" value="Genomic_DNA"/>
</dbReference>
<dbReference type="OrthoDB" id="493856at2759"/>
<feature type="compositionally biased region" description="Basic and acidic residues" evidence="3">
    <location>
        <begin position="970"/>
        <end position="979"/>
    </location>
</feature>
<dbReference type="PANTHER" id="PTHR45615">
    <property type="entry name" value="MYOSIN HEAVY CHAIN, NON-MUSCLE"/>
    <property type="match status" value="1"/>
</dbReference>
<feature type="compositionally biased region" description="Polar residues" evidence="3">
    <location>
        <begin position="955"/>
        <end position="966"/>
    </location>
</feature>
<feature type="compositionally biased region" description="Polar residues" evidence="3">
    <location>
        <begin position="351"/>
        <end position="360"/>
    </location>
</feature>
<feature type="compositionally biased region" description="Polar residues" evidence="3">
    <location>
        <begin position="1240"/>
        <end position="1252"/>
    </location>
</feature>
<feature type="region of interest" description="Disordered" evidence="3">
    <location>
        <begin position="1374"/>
        <end position="1413"/>
    </location>
</feature>
<feature type="coiled-coil region" evidence="2">
    <location>
        <begin position="1321"/>
        <end position="1348"/>
    </location>
</feature>
<dbReference type="PROSITE" id="PS50158">
    <property type="entry name" value="ZF_CCHC"/>
    <property type="match status" value="1"/>
</dbReference>
<dbReference type="InterPro" id="IPR001878">
    <property type="entry name" value="Znf_CCHC"/>
</dbReference>
<feature type="compositionally biased region" description="Basic and acidic residues" evidence="3">
    <location>
        <begin position="295"/>
        <end position="315"/>
    </location>
</feature>
<gene>
    <name evidence="5" type="ORF">FOZ61_007337</name>
</gene>
<feature type="compositionally biased region" description="Basic residues" evidence="3">
    <location>
        <begin position="137"/>
        <end position="149"/>
    </location>
</feature>
<keyword evidence="1" id="KW-0479">Metal-binding</keyword>
<feature type="region of interest" description="Disordered" evidence="3">
    <location>
        <begin position="275"/>
        <end position="369"/>
    </location>
</feature>
<feature type="compositionally biased region" description="Low complexity" evidence="3">
    <location>
        <begin position="443"/>
        <end position="455"/>
    </location>
</feature>
<feature type="region of interest" description="Disordered" evidence="3">
    <location>
        <begin position="135"/>
        <end position="156"/>
    </location>
</feature>
<feature type="compositionally biased region" description="Basic and acidic residues" evidence="3">
    <location>
        <begin position="376"/>
        <end position="387"/>
    </location>
</feature>
<feature type="compositionally biased region" description="Basic and acidic residues" evidence="3">
    <location>
        <begin position="275"/>
        <end position="287"/>
    </location>
</feature>
<feature type="compositionally biased region" description="Pro residues" evidence="3">
    <location>
        <begin position="1"/>
        <end position="10"/>
    </location>
</feature>
<evidence type="ECO:0000313" key="5">
    <source>
        <dbReference type="EMBL" id="KAF4655854.1"/>
    </source>
</evidence>
<sequence length="1485" mass="164423">MSGSPSPPPDRTTQDDLPSSSSSSALLESLSYDDDAAHEALVRGLFPSAPSPSEAQHTEEQESAPSSSNETTGSRAPTGRTPTEDPTPYEGTRSTLTTTTTTESHVSVSSGEVAEHTGELPYLTAYLKKHPDASHFTKQHTASHHHHRGGGGGGGRYWEKPAEKTVCWVCLGSHDSSVCSRKRCFRCAQEGHGSAECSSSKWCTICRKQGHNTPEACPTTAYRTSLNPRFHASLTCMVCGRKGHLLCGPHSQVLHMAARTPDRYTEMSVNMRVHDTREYGMRSDDSRMRRRSRSRSRESPFRHRQPDYHYREARRSPLSSSRSWRRGADGDRPNIRSGYEMYPSRTPPPSQSHYRYQQPYSPSPVAGVDSRYNRHYEQQQPGRDGKMPMRGPLAAQSFNPPHYEHAPPIGDDRGYSVRGYNYNQASLGYTANGGSNGRDSSRYRYPSSSGSPASYDMRHDTYRGGAGAEAGTRYRYDMRTSGVKYETRVGTPPPSSSYRRPYENYENAARRDRGDGNTTSERLETTDKLLQTCRKGYFRELAHLRAMLNLARMDITRLESGGSREGQVQAAQMSTEVYFFDISETLEPELKEVLKESVRLMIREVLKDNFMLKERLAALGEMTDDDEVTDPLDKAGNMIRMIIDNELASLDQIFDILLHLASDGGGSEEKGKGSSREEYGRFRDHVIGASARGDADNALVSKLAAMEADLIAAKEENARLRAIIHKLREDVSMIEHDKAAAAAAAALEQSKPSNNPVEGTEGDREVQEKFRKIEAQLEDSKEECARLQKKVAEMEAVSAARRKGEEGILAQPAAAALEAEAEQEKEVDRIRRELADERRLRTAAEARCEGIEAELRQRISQLVEEIEHIKQQKRGGEGGAIARPEAVDVCPTVNGGRQQGVHAVDVGVITDGSHDKDVNALCTKLREENSSLRKRIEELQAERKPQSPDVVTKENGVSSRLSNEPASSEKGIREPRRLMPTEVLTGEEGALGNEQQSRVAKYDTTPSSASAAAAASPPPPQGGLGSEFMRDGVAQNVSPSIDDMVSIPIKGRHQTSAPSDGDQEMGSTTKGITTGIEASGGSHTDANKMDDDHLKRIEMARSIKAQERVVEELKADVDFERSIAQEQLHEIRGVFAQHLAEVADEIRQATAVSEMRSSTSSGFGKDTGKNRMTMMRRLQPPPSPLSTLTQPEQQQQHDVINADPSTTDDAAFMETPSHSVDSILSATQRSFDQSLAHINSHRPSSITLPSSEGHSRNSIDRSRVGTSRSTPSVHDRAKQGLLGVQLNSMTRRWDRATTQLDEVKFERDWLASKALDTLSKLKDAKCELASMRRQVLEYRRKTKSLQNDLRIAKRYYTNDPGTAAALASMMDSVESFGEDPDEDHAIRHSRSAEVGGRHRGFSDTGSTDEEASDLDFSEADSLNIPYTVRLQQARGVGLKRWQVLHADSHLRHRRDQLFTKSALQFARKARQLHSRFQQDGAGQVG</sequence>
<feature type="compositionally biased region" description="Low complexity" evidence="3">
    <location>
        <begin position="1006"/>
        <end position="1015"/>
    </location>
</feature>
<protein>
    <recommendedName>
        <fullName evidence="4">CCHC-type domain-containing protein</fullName>
    </recommendedName>
</protein>
<keyword evidence="1" id="KW-0863">Zinc-finger</keyword>
<feature type="region of interest" description="Disordered" evidence="3">
    <location>
        <begin position="428"/>
        <end position="459"/>
    </location>
</feature>
<feature type="region of interest" description="Disordered" evidence="3">
    <location>
        <begin position="1"/>
        <end position="115"/>
    </location>
</feature>
<feature type="region of interest" description="Disordered" evidence="3">
    <location>
        <begin position="376"/>
        <end position="395"/>
    </location>
</feature>
<dbReference type="PANTHER" id="PTHR45615:SF66">
    <property type="entry name" value="CARD DOMAIN-CONTAINING PROTEIN"/>
    <property type="match status" value="1"/>
</dbReference>
<comment type="caution">
    <text evidence="5">The sequence shown here is derived from an EMBL/GenBank/DDBJ whole genome shotgun (WGS) entry which is preliminary data.</text>
</comment>
<evidence type="ECO:0000256" key="3">
    <source>
        <dbReference type="SAM" id="MobiDB-lite"/>
    </source>
</evidence>
<proteinExistence type="predicted"/>
<feature type="domain" description="CCHC-type" evidence="4">
    <location>
        <begin position="183"/>
        <end position="197"/>
    </location>
</feature>
<evidence type="ECO:0000259" key="4">
    <source>
        <dbReference type="PROSITE" id="PS50158"/>
    </source>
</evidence>
<feature type="compositionally biased region" description="Basic and acidic residues" evidence="3">
    <location>
        <begin position="1253"/>
        <end position="1263"/>
    </location>
</feature>
<feature type="region of interest" description="Disordered" evidence="3">
    <location>
        <begin position="1240"/>
        <end position="1275"/>
    </location>
</feature>
<dbReference type="Proteomes" id="UP000570595">
    <property type="component" value="Unassembled WGS sequence"/>
</dbReference>
<feature type="compositionally biased region" description="Low complexity" evidence="3">
    <location>
        <begin position="92"/>
        <end position="110"/>
    </location>
</feature>
<feature type="region of interest" description="Disordered" evidence="3">
    <location>
        <begin position="745"/>
        <end position="765"/>
    </location>
</feature>
<feature type="region of interest" description="Disordered" evidence="3">
    <location>
        <begin position="485"/>
        <end position="521"/>
    </location>
</feature>
<evidence type="ECO:0000313" key="6">
    <source>
        <dbReference type="Proteomes" id="UP000570595"/>
    </source>
</evidence>
<dbReference type="GO" id="GO:0008270">
    <property type="term" value="F:zinc ion binding"/>
    <property type="evidence" value="ECO:0007669"/>
    <property type="project" value="UniProtKB-KW"/>
</dbReference>
<feature type="region of interest" description="Disordered" evidence="3">
    <location>
        <begin position="1177"/>
        <end position="1196"/>
    </location>
</feature>
<keyword evidence="1" id="KW-0862">Zinc</keyword>
<name>A0A7J6L9I5_PEROL</name>
<dbReference type="GO" id="GO:0003676">
    <property type="term" value="F:nucleic acid binding"/>
    <property type="evidence" value="ECO:0007669"/>
    <property type="project" value="InterPro"/>
</dbReference>
<feature type="region of interest" description="Disordered" evidence="3">
    <location>
        <begin position="938"/>
        <end position="1028"/>
    </location>
</feature>
<feature type="compositionally biased region" description="Low complexity" evidence="3">
    <location>
        <begin position="15"/>
        <end position="30"/>
    </location>
</feature>
<feature type="compositionally biased region" description="Polar residues" evidence="3">
    <location>
        <begin position="63"/>
        <end position="75"/>
    </location>
</feature>
<feature type="compositionally biased region" description="Basic and acidic residues" evidence="3">
    <location>
        <begin position="500"/>
        <end position="521"/>
    </location>
</feature>
<reference evidence="5 6" key="1">
    <citation type="submission" date="2020-04" db="EMBL/GenBank/DDBJ databases">
        <title>Perkinsus olseni comparative genomics.</title>
        <authorList>
            <person name="Bogema D.R."/>
        </authorList>
    </citation>
    <scope>NUCLEOTIDE SEQUENCE [LARGE SCALE GENOMIC DNA]</scope>
    <source>
        <strain evidence="5">ATCC PRA-179</strain>
    </source>
</reference>